<evidence type="ECO:0000256" key="3">
    <source>
        <dbReference type="SAM" id="MobiDB-lite"/>
    </source>
</evidence>
<dbReference type="Gene3D" id="3.40.50.150">
    <property type="entry name" value="Vaccinia Virus protein VP39"/>
    <property type="match status" value="1"/>
</dbReference>
<comment type="caution">
    <text evidence="5">The sequence shown here is derived from an EMBL/GenBank/DDBJ whole genome shotgun (WGS) entry which is preliminary data.</text>
</comment>
<keyword evidence="1 5" id="KW-0489">Methyltransferase</keyword>
<feature type="domain" description="Methyltransferase" evidence="4">
    <location>
        <begin position="46"/>
        <end position="136"/>
    </location>
</feature>
<gene>
    <name evidence="5" type="ORF">E6C64_04190</name>
</gene>
<proteinExistence type="predicted"/>
<evidence type="ECO:0000256" key="2">
    <source>
        <dbReference type="ARBA" id="ARBA00022679"/>
    </source>
</evidence>
<dbReference type="PANTHER" id="PTHR44942">
    <property type="entry name" value="METHYLTRANSF_11 DOMAIN-CONTAINING PROTEIN"/>
    <property type="match status" value="1"/>
</dbReference>
<reference evidence="5 6" key="1">
    <citation type="submission" date="2019-04" db="EMBL/GenBank/DDBJ databases">
        <authorList>
            <person name="Jiang L."/>
        </authorList>
    </citation>
    <scope>NUCLEOTIDE SEQUENCE [LARGE SCALE GENOMIC DNA]</scope>
    <source>
        <strain evidence="5 6">YIM 131853</strain>
    </source>
</reference>
<evidence type="ECO:0000256" key="1">
    <source>
        <dbReference type="ARBA" id="ARBA00022603"/>
    </source>
</evidence>
<evidence type="ECO:0000313" key="5">
    <source>
        <dbReference type="EMBL" id="THG33542.1"/>
    </source>
</evidence>
<sequence>MTIDQVRDAYTARATEYIDVVGSIEHADSRDVAYIDAWANAIDGPILDVGCGPGQWTSHLHERGAAVEGIDPVAVFIEGARTRYPESRYRVGRAEDLQVEKASVGGILAWYSLIHTAPDMIGRPLEEFARCLRPGGSLVIGFVDGPAGVAFDHSVITAYSWSVQALTDLLDTAGFTVVDSATRSDPGQRPQGRVTARRHPESVPG</sequence>
<name>A0A4S4FU68_9MICO</name>
<dbReference type="InterPro" id="IPR041698">
    <property type="entry name" value="Methyltransf_25"/>
</dbReference>
<evidence type="ECO:0000313" key="6">
    <source>
        <dbReference type="Proteomes" id="UP000309133"/>
    </source>
</evidence>
<protein>
    <submittedName>
        <fullName evidence="5">Class I SAM-dependent methyltransferase</fullName>
    </submittedName>
</protein>
<dbReference type="CDD" id="cd02440">
    <property type="entry name" value="AdoMet_MTases"/>
    <property type="match status" value="1"/>
</dbReference>
<dbReference type="AlphaFoldDB" id="A0A4S4FU68"/>
<keyword evidence="6" id="KW-1185">Reference proteome</keyword>
<dbReference type="Pfam" id="PF13649">
    <property type="entry name" value="Methyltransf_25"/>
    <property type="match status" value="1"/>
</dbReference>
<evidence type="ECO:0000259" key="4">
    <source>
        <dbReference type="Pfam" id="PF13649"/>
    </source>
</evidence>
<dbReference type="GO" id="GO:0032259">
    <property type="term" value="P:methylation"/>
    <property type="evidence" value="ECO:0007669"/>
    <property type="project" value="UniProtKB-KW"/>
</dbReference>
<dbReference type="InterPro" id="IPR029063">
    <property type="entry name" value="SAM-dependent_MTases_sf"/>
</dbReference>
<dbReference type="GO" id="GO:0008168">
    <property type="term" value="F:methyltransferase activity"/>
    <property type="evidence" value="ECO:0007669"/>
    <property type="project" value="UniProtKB-KW"/>
</dbReference>
<keyword evidence="2 5" id="KW-0808">Transferase</keyword>
<dbReference type="InterPro" id="IPR051052">
    <property type="entry name" value="Diverse_substrate_MTase"/>
</dbReference>
<feature type="region of interest" description="Disordered" evidence="3">
    <location>
        <begin position="181"/>
        <end position="205"/>
    </location>
</feature>
<dbReference type="RefSeq" id="WP_136426324.1">
    <property type="nucleotide sequence ID" value="NZ_SSSM01000001.1"/>
</dbReference>
<organism evidence="5 6">
    <name type="scientific">Naasia lichenicola</name>
    <dbReference type="NCBI Taxonomy" id="2565933"/>
    <lineage>
        <taxon>Bacteria</taxon>
        <taxon>Bacillati</taxon>
        <taxon>Actinomycetota</taxon>
        <taxon>Actinomycetes</taxon>
        <taxon>Micrococcales</taxon>
        <taxon>Microbacteriaceae</taxon>
        <taxon>Naasia</taxon>
    </lineage>
</organism>
<dbReference type="SUPFAM" id="SSF53335">
    <property type="entry name" value="S-adenosyl-L-methionine-dependent methyltransferases"/>
    <property type="match status" value="1"/>
</dbReference>
<dbReference type="EMBL" id="SSSM01000001">
    <property type="protein sequence ID" value="THG33542.1"/>
    <property type="molecule type" value="Genomic_DNA"/>
</dbReference>
<accession>A0A4S4FU68</accession>
<dbReference type="OrthoDB" id="9805171at2"/>
<dbReference type="Proteomes" id="UP000309133">
    <property type="component" value="Unassembled WGS sequence"/>
</dbReference>
<dbReference type="PANTHER" id="PTHR44942:SF4">
    <property type="entry name" value="METHYLTRANSFERASE TYPE 11 DOMAIN-CONTAINING PROTEIN"/>
    <property type="match status" value="1"/>
</dbReference>